<dbReference type="Pfam" id="PF19774">
    <property type="entry name" value="DUF6260"/>
    <property type="match status" value="1"/>
</dbReference>
<dbReference type="InterPro" id="IPR046227">
    <property type="entry name" value="DUF6260"/>
</dbReference>
<dbReference type="Proteomes" id="UP000248729">
    <property type="component" value="Unassembled WGS sequence"/>
</dbReference>
<evidence type="ECO:0000313" key="2">
    <source>
        <dbReference type="Proteomes" id="UP000248729"/>
    </source>
</evidence>
<dbReference type="RefSeq" id="WP_112404083.1">
    <property type="nucleotide sequence ID" value="NZ_QLTR01000014.1"/>
</dbReference>
<reference evidence="1 2" key="1">
    <citation type="submission" date="2018-06" db="EMBL/GenBank/DDBJ databases">
        <title>Freshwater and sediment microbial communities from various areas in North America, analyzing microbe dynamics in response to fracking.</title>
        <authorList>
            <person name="Lamendella R."/>
        </authorList>
    </citation>
    <scope>NUCLEOTIDE SEQUENCE [LARGE SCALE GENOMIC DNA]</scope>
    <source>
        <strain evidence="1 2">99A</strain>
    </source>
</reference>
<sequence length="356" mass="39339">MFFTRETLADNRNVQGHWEDLWATRNIVSANMQSMITANRAHMTPEMIAANAATGFAREFWQEVDRMVVQSREETIGMEMLMDLLAIQTTLPIGKTVKSYNIVGDIADDVSITIDGQAPFSFDHTDYDSDGDPIPVFLAGFGVNWRHAAGLSSVGLDLVLDSQSAKMKIYNEKLVSYALDGATGVRVDSKNGQGLRNHRNTKKINLGASGANINLVTATDADLITFFTEGPFFTTAKDNYVSVYDLVWTSNELFARLGRPYIVSGVRMGTVMQEILSRSKIREFRPTYAMSGNEFLGYERKQSTVTPLVGMTTGITPLPRPMPNSNYNFQIMGAMGMQVKKDKDGRSGVVYGADMG</sequence>
<evidence type="ECO:0000313" key="1">
    <source>
        <dbReference type="EMBL" id="RAS62637.1"/>
    </source>
</evidence>
<dbReference type="EMBL" id="QLTR01000014">
    <property type="protein sequence ID" value="RAS62637.1"/>
    <property type="molecule type" value="Genomic_DNA"/>
</dbReference>
<gene>
    <name evidence="1" type="ORF">DET48_11431</name>
</gene>
<evidence type="ECO:0008006" key="3">
    <source>
        <dbReference type="Google" id="ProtNLM"/>
    </source>
</evidence>
<comment type="caution">
    <text evidence="1">The sequence shown here is derived from an EMBL/GenBank/DDBJ whole genome shotgun (WGS) entry which is preliminary data.</text>
</comment>
<proteinExistence type="predicted"/>
<protein>
    <recommendedName>
        <fullName evidence="3">Coat protein</fullName>
    </recommendedName>
</protein>
<accession>A0A329E935</accession>
<name>A0A329E935_VIBDI</name>
<organism evidence="1 2">
    <name type="scientific">Vibrio diazotrophicus</name>
    <dbReference type="NCBI Taxonomy" id="685"/>
    <lineage>
        <taxon>Bacteria</taxon>
        <taxon>Pseudomonadati</taxon>
        <taxon>Pseudomonadota</taxon>
        <taxon>Gammaproteobacteria</taxon>
        <taxon>Vibrionales</taxon>
        <taxon>Vibrionaceae</taxon>
        <taxon>Vibrio</taxon>
    </lineage>
</organism>
<dbReference type="AlphaFoldDB" id="A0A329E935"/>